<keyword evidence="3" id="KW-1185">Reference proteome</keyword>
<evidence type="ECO:0000256" key="1">
    <source>
        <dbReference type="ARBA" id="ARBA00022723"/>
    </source>
</evidence>
<organism evidence="2 3">
    <name type="scientific">Calderihabitans maritimus</name>
    <dbReference type="NCBI Taxonomy" id="1246530"/>
    <lineage>
        <taxon>Bacteria</taxon>
        <taxon>Bacillati</taxon>
        <taxon>Bacillota</taxon>
        <taxon>Clostridia</taxon>
        <taxon>Neomoorellales</taxon>
        <taxon>Calderihabitantaceae</taxon>
        <taxon>Calderihabitans</taxon>
    </lineage>
</organism>
<dbReference type="GO" id="GO:0046872">
    <property type="term" value="F:metal ion binding"/>
    <property type="evidence" value="ECO:0007669"/>
    <property type="project" value="UniProtKB-KW"/>
</dbReference>
<keyword evidence="2" id="KW-0378">Hydrolase</keyword>
<dbReference type="AlphaFoldDB" id="A0A1Z5HNA4"/>
<dbReference type="GO" id="GO:0006508">
    <property type="term" value="P:proteolysis"/>
    <property type="evidence" value="ECO:0007669"/>
    <property type="project" value="InterPro"/>
</dbReference>
<proteinExistence type="predicted"/>
<comment type="caution">
    <text evidence="2">The sequence shown here is derived from an EMBL/GenBank/DDBJ whole genome shotgun (WGS) entry which is preliminary data.</text>
</comment>
<protein>
    <submittedName>
        <fullName evidence="2">Leucyl aminopeptidase</fullName>
    </submittedName>
</protein>
<dbReference type="InterPro" id="IPR052170">
    <property type="entry name" value="M29_Exopeptidase"/>
</dbReference>
<keyword evidence="2" id="KW-0645">Protease</keyword>
<evidence type="ECO:0000313" key="3">
    <source>
        <dbReference type="Proteomes" id="UP000197032"/>
    </source>
</evidence>
<dbReference type="SUPFAM" id="SSF144052">
    <property type="entry name" value="Thermophilic metalloprotease-like"/>
    <property type="match status" value="1"/>
</dbReference>
<name>A0A1Z5HNA4_9FIRM</name>
<dbReference type="EMBL" id="BDGJ01000001">
    <property type="protein sequence ID" value="GAW90867.1"/>
    <property type="molecule type" value="Genomic_DNA"/>
</dbReference>
<sequence>MDQLRKAAEITLRDCMGVREGEKVLIVIDEVTRSIGLKLFERAKELRTEAMLVEMVSRKTHGEEPPVAVAEAMKRVQVVVAATSKSLSHTQARQEANRAGARIASMPGITPDIMARTLNADYREIERASLKFASYLTQASTARITTAAGTDLVIGLEGREGKPDTGIYHEPGSFGNLPAGEAYIAPVEGTARGKLVVDGSMAGIGRLSQPLEMRVEEGKVVEVKGGPEAELLRQMLEMHGEPAYNIAELGLGLNGRAILSGVVLEDEKVLGTVHVALGDNSTIGGRVQVPSHLDGVILKPTVELDGEIILREGKFVL</sequence>
<reference evidence="3" key="1">
    <citation type="journal article" date="2017" name="Appl. Environ. Microbiol.">
        <title>Genomic analysis of Calderihabitans maritimus KKC1, a thermophilic hydrogenogenic carboxydotrophic bacterium isolated from marine sediment.</title>
        <authorList>
            <person name="Omae K."/>
            <person name="Yoneda Y."/>
            <person name="Fukuyama Y."/>
            <person name="Yoshida T."/>
            <person name="Sako Y."/>
        </authorList>
    </citation>
    <scope>NUCLEOTIDE SEQUENCE [LARGE SCALE GENOMIC DNA]</scope>
    <source>
        <strain evidence="3">KKC1</strain>
    </source>
</reference>
<dbReference type="PANTHER" id="PTHR34448">
    <property type="entry name" value="AMINOPEPTIDASE"/>
    <property type="match status" value="1"/>
</dbReference>
<keyword evidence="1" id="KW-0479">Metal-binding</keyword>
<evidence type="ECO:0000313" key="2">
    <source>
        <dbReference type="EMBL" id="GAW90867.1"/>
    </source>
</evidence>
<dbReference type="PANTHER" id="PTHR34448:SF1">
    <property type="entry name" value="BLL6088 PROTEIN"/>
    <property type="match status" value="1"/>
</dbReference>
<accession>A0A1Z5HNA4</accession>
<dbReference type="GO" id="GO:0004177">
    <property type="term" value="F:aminopeptidase activity"/>
    <property type="evidence" value="ECO:0007669"/>
    <property type="project" value="UniProtKB-KW"/>
</dbReference>
<keyword evidence="2" id="KW-0031">Aminopeptidase</keyword>
<gene>
    <name evidence="2" type="ORF">KKC1_00290</name>
</gene>
<dbReference type="RefSeq" id="WP_238134143.1">
    <property type="nucleotide sequence ID" value="NZ_BDGJ01000001.1"/>
</dbReference>
<dbReference type="InterPro" id="IPR058739">
    <property type="entry name" value="NicX"/>
</dbReference>
<dbReference type="Proteomes" id="UP000197032">
    <property type="component" value="Unassembled WGS sequence"/>
</dbReference>
<dbReference type="Pfam" id="PF26233">
    <property type="entry name" value="NicX"/>
    <property type="match status" value="1"/>
</dbReference>